<sequence length="301" mass="35141">MTVNGLENNYYLTQNDIWVVINGFTNVVAKVILDFKNLTTNQELNGFECSSSPDNDCSFNVCFPIRALMPELNHIVNNNLQQFQIKITAKFQDTAIADEIQTIIKHFIRGGKRKSGTNEWYLENGQYLIVGKWINGGKSWNALSFPEKIDGSNIIQDPLWIGKTIVHERKGCEGIVIKYLNSLGGYQYFYFDRYEDKFKTKASKPVQRIATRLRKDNFQNTGYEETFTRTLYAYTEKELQENFQDLVRSPQLFFYDPSGTDNDSMWQLIKLDDNTSDWNNYENVFENKVEFTMPNYRTIEL</sequence>
<dbReference type="Proteomes" id="UP001210978">
    <property type="component" value="Chromosome"/>
</dbReference>
<dbReference type="RefSeq" id="WP_271148564.1">
    <property type="nucleotide sequence ID" value="NZ_CP115859.1"/>
</dbReference>
<name>A0ABY7QKM7_9FLAO</name>
<proteinExistence type="predicted"/>
<gene>
    <name evidence="1" type="ORF">PFY12_14465</name>
</gene>
<keyword evidence="2" id="KW-1185">Reference proteome</keyword>
<protein>
    <submittedName>
        <fullName evidence="1">Uncharacterized protein</fullName>
    </submittedName>
</protein>
<evidence type="ECO:0000313" key="1">
    <source>
        <dbReference type="EMBL" id="WBV60228.1"/>
    </source>
</evidence>
<reference evidence="1 2" key="1">
    <citation type="submission" date="2023-01" db="EMBL/GenBank/DDBJ databases">
        <title>Complete genome of Chryseobacterium camelliae VAN22-5A.</title>
        <authorList>
            <person name="Zong G."/>
            <person name="Cao G."/>
        </authorList>
    </citation>
    <scope>NUCLEOTIDE SEQUENCE [LARGE SCALE GENOMIC DNA]</scope>
    <source>
        <strain evidence="1 2">VAN22-5A</strain>
    </source>
</reference>
<organism evidence="1 2">
    <name type="scientific">Chryseobacterium camelliae</name>
    <dbReference type="NCBI Taxonomy" id="1265445"/>
    <lineage>
        <taxon>Bacteria</taxon>
        <taxon>Pseudomonadati</taxon>
        <taxon>Bacteroidota</taxon>
        <taxon>Flavobacteriia</taxon>
        <taxon>Flavobacteriales</taxon>
        <taxon>Weeksellaceae</taxon>
        <taxon>Chryseobacterium group</taxon>
        <taxon>Chryseobacterium</taxon>
    </lineage>
</organism>
<dbReference type="EMBL" id="CP115859">
    <property type="protein sequence ID" value="WBV60228.1"/>
    <property type="molecule type" value="Genomic_DNA"/>
</dbReference>
<accession>A0ABY7QKM7</accession>
<evidence type="ECO:0000313" key="2">
    <source>
        <dbReference type="Proteomes" id="UP001210978"/>
    </source>
</evidence>